<protein>
    <recommendedName>
        <fullName evidence="4">Protein kinase domain-containing protein</fullName>
    </recommendedName>
</protein>
<dbReference type="AlphaFoldDB" id="A0AAD6ZCZ7"/>
<feature type="non-terminal residue" evidence="2">
    <location>
        <position position="1"/>
    </location>
</feature>
<feature type="region of interest" description="Disordered" evidence="1">
    <location>
        <begin position="585"/>
        <end position="621"/>
    </location>
</feature>
<keyword evidence="3" id="KW-1185">Reference proteome</keyword>
<organism evidence="2 3">
    <name type="scientific">Mycena albidolilacea</name>
    <dbReference type="NCBI Taxonomy" id="1033008"/>
    <lineage>
        <taxon>Eukaryota</taxon>
        <taxon>Fungi</taxon>
        <taxon>Dikarya</taxon>
        <taxon>Basidiomycota</taxon>
        <taxon>Agaricomycotina</taxon>
        <taxon>Agaricomycetes</taxon>
        <taxon>Agaricomycetidae</taxon>
        <taxon>Agaricales</taxon>
        <taxon>Marasmiineae</taxon>
        <taxon>Mycenaceae</taxon>
        <taxon>Mycena</taxon>
    </lineage>
</organism>
<evidence type="ECO:0000313" key="2">
    <source>
        <dbReference type="EMBL" id="KAJ7315706.1"/>
    </source>
</evidence>
<comment type="caution">
    <text evidence="2">The sequence shown here is derived from an EMBL/GenBank/DDBJ whole genome shotgun (WGS) entry which is preliminary data.</text>
</comment>
<name>A0AAD6ZCZ7_9AGAR</name>
<dbReference type="EMBL" id="JARIHO010000060">
    <property type="protein sequence ID" value="KAJ7315706.1"/>
    <property type="molecule type" value="Genomic_DNA"/>
</dbReference>
<feature type="compositionally biased region" description="Polar residues" evidence="1">
    <location>
        <begin position="86"/>
        <end position="100"/>
    </location>
</feature>
<dbReference type="Proteomes" id="UP001218218">
    <property type="component" value="Unassembled WGS sequence"/>
</dbReference>
<reference evidence="2" key="1">
    <citation type="submission" date="2023-03" db="EMBL/GenBank/DDBJ databases">
        <title>Massive genome expansion in bonnet fungi (Mycena s.s.) driven by repeated elements and novel gene families across ecological guilds.</title>
        <authorList>
            <consortium name="Lawrence Berkeley National Laboratory"/>
            <person name="Harder C.B."/>
            <person name="Miyauchi S."/>
            <person name="Viragh M."/>
            <person name="Kuo A."/>
            <person name="Thoen E."/>
            <person name="Andreopoulos B."/>
            <person name="Lu D."/>
            <person name="Skrede I."/>
            <person name="Drula E."/>
            <person name="Henrissat B."/>
            <person name="Morin E."/>
            <person name="Kohler A."/>
            <person name="Barry K."/>
            <person name="LaButti K."/>
            <person name="Morin E."/>
            <person name="Salamov A."/>
            <person name="Lipzen A."/>
            <person name="Mereny Z."/>
            <person name="Hegedus B."/>
            <person name="Baldrian P."/>
            <person name="Stursova M."/>
            <person name="Weitz H."/>
            <person name="Taylor A."/>
            <person name="Grigoriev I.V."/>
            <person name="Nagy L.G."/>
            <person name="Martin F."/>
            <person name="Kauserud H."/>
        </authorList>
    </citation>
    <scope>NUCLEOTIDE SEQUENCE</scope>
    <source>
        <strain evidence="2">CBHHK002</strain>
    </source>
</reference>
<evidence type="ECO:0000313" key="3">
    <source>
        <dbReference type="Proteomes" id="UP001218218"/>
    </source>
</evidence>
<accession>A0AAD6ZCZ7</accession>
<proteinExistence type="predicted"/>
<gene>
    <name evidence="2" type="ORF">DFH08DRAFT_419117</name>
</gene>
<feature type="non-terminal residue" evidence="2">
    <location>
        <position position="621"/>
    </location>
</feature>
<sequence length="621" mass="69263">SVLPPFPTSVHPTSKGFEYAFQARFTTDSVQHFQCLYNSILRTSLTYSTAVLSSLGITASKLSLRRLTSLSLPPPSMDNLPHESADSTTNSTPHDLESHSQGSVMFSGNQAFTVNGGTFTSVTNQYPASAPSDFRMIPLGDIDLRHEIQVDSDKGVVGRQGKRICARRIYTAKVAGHKSKVTVAMYQGNSAEEEWRRDIAKYMSIRHPNLIQIYGAASSGDMYATLYHDELVPFQQYVDGYQYSHFATVYIYACCIPDFCAANNHVYSTFQRPLTWDYTVWMRCSSGQLCVELVPPSTPQPNLDYPAGISRSHIISSLSDTKLRVVQSLTMKEYHNICGIYLSQFRTISISTSTTVNVGAIISCSPGPPLEDPVEIAYVPNVHPRVSGWQTSGGAEGVVMEDGGMRFKSDDIFNGIIELYIWSSTWRPWLSQANNIFRRLQITSNFKEYVCVRDVSFELEASGTTEEPPAGFLFLCSQKDLKTSPSTYCWPDCPAYWSFDPSGVDRLTLKEAIQLGFPAFQLKTTLYGHSWDTSVYEGLQKFHQGKGFDPDTQDLARDIGYPLYELSSKADSTFAHVNEGNLEEIDQEYWDAEDKHESDDPLTETSAGEDVDGNTEVSYSN</sequence>
<evidence type="ECO:0008006" key="4">
    <source>
        <dbReference type="Google" id="ProtNLM"/>
    </source>
</evidence>
<evidence type="ECO:0000256" key="1">
    <source>
        <dbReference type="SAM" id="MobiDB-lite"/>
    </source>
</evidence>
<feature type="region of interest" description="Disordered" evidence="1">
    <location>
        <begin position="72"/>
        <end position="100"/>
    </location>
</feature>